<evidence type="ECO:0000313" key="2">
    <source>
        <dbReference type="EMBL" id="MES1922972.1"/>
    </source>
</evidence>
<feature type="domain" description="Ssl1-like" evidence="1">
    <location>
        <begin position="1"/>
        <end position="119"/>
    </location>
</feature>
<accession>A0ABV2AUB0</accession>
<dbReference type="EMBL" id="JBDODL010004195">
    <property type="protein sequence ID" value="MES1922972.1"/>
    <property type="molecule type" value="Genomic_DNA"/>
</dbReference>
<evidence type="ECO:0000259" key="1">
    <source>
        <dbReference type="Pfam" id="PF04056"/>
    </source>
</evidence>
<dbReference type="PANTHER" id="PTHR12695">
    <property type="entry name" value="GENERAL TRANSCRIPTION FACTOR IIH SUBUNIT 2"/>
    <property type="match status" value="1"/>
</dbReference>
<protein>
    <submittedName>
        <fullName evidence="2">General transcription factor IIH subunit 2</fullName>
    </submittedName>
</protein>
<feature type="non-terminal residue" evidence="2">
    <location>
        <position position="1"/>
    </location>
</feature>
<sequence>THLKKIKSSTDEKRGGSFSFTNSFSLARKLLSSIAPFSSKEIVVFVSAISVVGGNQLIKQFNEAIKEQLRISVLHIFAKTFLNNFITTATKGRHLVLARKSDNKDLKNLSEKISKPLKNIREKLFWIETGLFDNQKYHIELPSAIQNKFEKNCFHCKQCQTLISSVPAICPICDLLNVDFCNFLQTLQFIFCNVKKRRFLRFL</sequence>
<reference evidence="2 3" key="1">
    <citation type="journal article" date="2024" name="BMC Biol.">
        <title>Comparative genomics of Ascetosporea gives new insight into the evolutionary basis for animal parasitism in Rhizaria.</title>
        <authorList>
            <person name="Hiltunen Thoren M."/>
            <person name="Onut-Brannstrom I."/>
            <person name="Alfjorden A."/>
            <person name="Peckova H."/>
            <person name="Swords F."/>
            <person name="Hooper C."/>
            <person name="Holzer A.S."/>
            <person name="Bass D."/>
            <person name="Burki F."/>
        </authorList>
    </citation>
    <scope>NUCLEOTIDE SEQUENCE [LARGE SCALE GENOMIC DNA]</scope>
    <source>
        <strain evidence="2">20-A016</strain>
    </source>
</reference>
<organism evidence="2 3">
    <name type="scientific">Bonamia ostreae</name>
    <dbReference type="NCBI Taxonomy" id="126728"/>
    <lineage>
        <taxon>Eukaryota</taxon>
        <taxon>Sar</taxon>
        <taxon>Rhizaria</taxon>
        <taxon>Endomyxa</taxon>
        <taxon>Ascetosporea</taxon>
        <taxon>Haplosporida</taxon>
        <taxon>Bonamia</taxon>
    </lineage>
</organism>
<comment type="caution">
    <text evidence="2">The sequence shown here is derived from an EMBL/GenBank/DDBJ whole genome shotgun (WGS) entry which is preliminary data.</text>
</comment>
<gene>
    <name evidence="2" type="primary">GTF2H2</name>
    <name evidence="2" type="ORF">MHBO_004503</name>
</gene>
<dbReference type="PANTHER" id="PTHR12695:SF2">
    <property type="entry name" value="GENERAL TRANSCRIPTION FACTOR IIH SUBUNIT 2-RELATED"/>
    <property type="match status" value="1"/>
</dbReference>
<evidence type="ECO:0000313" key="3">
    <source>
        <dbReference type="Proteomes" id="UP001439008"/>
    </source>
</evidence>
<proteinExistence type="predicted"/>
<dbReference type="Proteomes" id="UP001439008">
    <property type="component" value="Unassembled WGS sequence"/>
</dbReference>
<dbReference type="InterPro" id="IPR036465">
    <property type="entry name" value="vWFA_dom_sf"/>
</dbReference>
<dbReference type="Gene3D" id="3.40.50.410">
    <property type="entry name" value="von Willebrand factor, type A domain"/>
    <property type="match status" value="1"/>
</dbReference>
<keyword evidence="3" id="KW-1185">Reference proteome</keyword>
<name>A0ABV2AUB0_9EUKA</name>
<dbReference type="Pfam" id="PF04056">
    <property type="entry name" value="Ssl1"/>
    <property type="match status" value="1"/>
</dbReference>
<dbReference type="InterPro" id="IPR007198">
    <property type="entry name" value="Ssl1-like"/>
</dbReference>